<keyword evidence="1" id="KW-0472">Membrane</keyword>
<organism evidence="2">
    <name type="scientific">Sipha flava</name>
    <name type="common">yellow sugarcane aphid</name>
    <dbReference type="NCBI Taxonomy" id="143950"/>
    <lineage>
        <taxon>Eukaryota</taxon>
        <taxon>Metazoa</taxon>
        <taxon>Ecdysozoa</taxon>
        <taxon>Arthropoda</taxon>
        <taxon>Hexapoda</taxon>
        <taxon>Insecta</taxon>
        <taxon>Pterygota</taxon>
        <taxon>Neoptera</taxon>
        <taxon>Paraneoptera</taxon>
        <taxon>Hemiptera</taxon>
        <taxon>Sternorrhyncha</taxon>
        <taxon>Aphidomorpha</taxon>
        <taxon>Aphidoidea</taxon>
        <taxon>Aphididae</taxon>
        <taxon>Sipha</taxon>
    </lineage>
</organism>
<protein>
    <submittedName>
        <fullName evidence="2">Uncharacterized protein</fullName>
    </submittedName>
</protein>
<evidence type="ECO:0000313" key="2">
    <source>
        <dbReference type="EMBL" id="MBY80238.1"/>
    </source>
</evidence>
<feature type="transmembrane region" description="Helical" evidence="1">
    <location>
        <begin position="77"/>
        <end position="95"/>
    </location>
</feature>
<evidence type="ECO:0000256" key="1">
    <source>
        <dbReference type="SAM" id="Phobius"/>
    </source>
</evidence>
<proteinExistence type="predicted"/>
<dbReference type="AlphaFoldDB" id="A0A2S2QR82"/>
<feature type="transmembrane region" description="Helical" evidence="1">
    <location>
        <begin position="116"/>
        <end position="135"/>
    </location>
</feature>
<dbReference type="EMBL" id="GGMS01011035">
    <property type="protein sequence ID" value="MBY80238.1"/>
    <property type="molecule type" value="Transcribed_RNA"/>
</dbReference>
<reference evidence="2" key="1">
    <citation type="submission" date="2018-04" db="EMBL/GenBank/DDBJ databases">
        <title>Transcriptome assembly of Sipha flava.</title>
        <authorList>
            <person name="Scully E.D."/>
            <person name="Geib S.M."/>
            <person name="Palmer N.A."/>
            <person name="Koch K."/>
            <person name="Bradshaw J."/>
            <person name="Heng-Moss T."/>
            <person name="Sarath G."/>
        </authorList>
    </citation>
    <scope>NUCLEOTIDE SEQUENCE</scope>
</reference>
<sequence length="155" mass="18066">MCTRIVYILYNVCKQEAAIFFVQKTVAKPSIQVPVTLIRSNQGSTCVRTSYFCFQFFASHYHWVLRNNFCPRQAPPVSMQLLLLYAVIGLFYMHNKQKKKKRLDNNYTEEKTLLHLLEYLFIVPPSSSIFAPYLLKHSCKSCSANTYFCRTSQPT</sequence>
<keyword evidence="1" id="KW-0812">Transmembrane</keyword>
<keyword evidence="1" id="KW-1133">Transmembrane helix</keyword>
<name>A0A2S2QR82_9HEMI</name>
<gene>
    <name evidence="2" type="ORF">g.75244</name>
</gene>
<accession>A0A2S2QR82</accession>